<organism evidence="1 2">
    <name type="scientific">Panagrolaimus davidi</name>
    <dbReference type="NCBI Taxonomy" id="227884"/>
    <lineage>
        <taxon>Eukaryota</taxon>
        <taxon>Metazoa</taxon>
        <taxon>Ecdysozoa</taxon>
        <taxon>Nematoda</taxon>
        <taxon>Chromadorea</taxon>
        <taxon>Rhabditida</taxon>
        <taxon>Tylenchina</taxon>
        <taxon>Panagrolaimomorpha</taxon>
        <taxon>Panagrolaimoidea</taxon>
        <taxon>Panagrolaimidae</taxon>
        <taxon>Panagrolaimus</taxon>
    </lineage>
</organism>
<protein>
    <submittedName>
        <fullName evidence="2">Uncharacterized protein</fullName>
    </submittedName>
</protein>
<keyword evidence="1" id="KW-1185">Reference proteome</keyword>
<accession>A0A914QP13</accession>
<evidence type="ECO:0000313" key="2">
    <source>
        <dbReference type="WBParaSite" id="PDA_v2.g29114.t1"/>
    </source>
</evidence>
<dbReference type="Proteomes" id="UP000887578">
    <property type="component" value="Unplaced"/>
</dbReference>
<evidence type="ECO:0000313" key="1">
    <source>
        <dbReference type="Proteomes" id="UP000887578"/>
    </source>
</evidence>
<proteinExistence type="predicted"/>
<dbReference type="AlphaFoldDB" id="A0A914QP13"/>
<name>A0A914QP13_9BILA</name>
<dbReference type="WBParaSite" id="PDA_v2.g29114.t1">
    <property type="protein sequence ID" value="PDA_v2.g29114.t1"/>
    <property type="gene ID" value="PDA_v2.g29114"/>
</dbReference>
<reference evidence="2" key="1">
    <citation type="submission" date="2022-11" db="UniProtKB">
        <authorList>
            <consortium name="WormBaseParasite"/>
        </authorList>
    </citation>
    <scope>IDENTIFICATION</scope>
</reference>
<sequence>MRQTKKDRQKSVSAGYHTHIYDETLGIKNGQLHSIIDKNEIFPYDPSTFPASPANGSSTVAKPAVRQSSTTAPDTLASAPIIANVIACRPASTTSSTSFNPADITTKAPSATTTSVGASSTAISAATPTSATTFADAAAVFLSTQHPAISNEVIKEYKSNGYAQSILAVLSNAGADSRYSLANGLIIINNRLYVPAKLRPRVADLLHQALDDALAPAYCSGDSDAEKKPKIRVA</sequence>